<feature type="region of interest" description="Disordered" evidence="1">
    <location>
        <begin position="1"/>
        <end position="68"/>
    </location>
</feature>
<dbReference type="EMBL" id="JACASF010000003">
    <property type="protein sequence ID" value="KAF6489981.1"/>
    <property type="molecule type" value="Genomic_DNA"/>
</dbReference>
<accession>A0A7J8J0D3</accession>
<dbReference type="InParanoid" id="A0A7J8J0D3"/>
<sequence>MGRVSPSPSPEPCRPAHTTALSPGRHPSWRGCRPLRPGIQGVRSPQHQHSPPPGHRPPDLPWLPSDSMARDQCRPQKMCGLMGLVPSEVTVPWKSGLGRARPVQAKSTMCLIITDKPACPPLAACPGQTFQGLWVWMWGQLGPFPTPAPRGPRASPADSRRSGPATQAMPLRGEHWVAPAAAPLEGSFGEDKALAVGRLGFRLRATVLRKGEA</sequence>
<evidence type="ECO:0000313" key="3">
    <source>
        <dbReference type="Proteomes" id="UP000550707"/>
    </source>
</evidence>
<name>A0A7J8J0D3_MOLMO</name>
<feature type="compositionally biased region" description="Pro residues" evidence="1">
    <location>
        <begin position="50"/>
        <end position="61"/>
    </location>
</feature>
<organism evidence="2 3">
    <name type="scientific">Molossus molossus</name>
    <name type="common">Pallas' mastiff bat</name>
    <name type="synonym">Vespertilio molossus</name>
    <dbReference type="NCBI Taxonomy" id="27622"/>
    <lineage>
        <taxon>Eukaryota</taxon>
        <taxon>Metazoa</taxon>
        <taxon>Chordata</taxon>
        <taxon>Craniata</taxon>
        <taxon>Vertebrata</taxon>
        <taxon>Euteleostomi</taxon>
        <taxon>Mammalia</taxon>
        <taxon>Eutheria</taxon>
        <taxon>Laurasiatheria</taxon>
        <taxon>Chiroptera</taxon>
        <taxon>Yangochiroptera</taxon>
        <taxon>Molossidae</taxon>
        <taxon>Molossus</taxon>
    </lineage>
</organism>
<keyword evidence="3" id="KW-1185">Reference proteome</keyword>
<dbReference type="Proteomes" id="UP000550707">
    <property type="component" value="Unassembled WGS sequence"/>
</dbReference>
<evidence type="ECO:0000313" key="2">
    <source>
        <dbReference type="EMBL" id="KAF6489981.1"/>
    </source>
</evidence>
<protein>
    <submittedName>
        <fullName evidence="2">Uncharacterized protein</fullName>
    </submittedName>
</protein>
<proteinExistence type="predicted"/>
<gene>
    <name evidence="2" type="ORF">HJG59_010361</name>
</gene>
<dbReference type="AlphaFoldDB" id="A0A7J8J0D3"/>
<comment type="caution">
    <text evidence="2">The sequence shown here is derived from an EMBL/GenBank/DDBJ whole genome shotgun (WGS) entry which is preliminary data.</text>
</comment>
<evidence type="ECO:0000256" key="1">
    <source>
        <dbReference type="SAM" id="MobiDB-lite"/>
    </source>
</evidence>
<reference evidence="2 3" key="1">
    <citation type="journal article" date="2020" name="Nature">
        <title>Six reference-quality genomes reveal evolution of bat adaptations.</title>
        <authorList>
            <person name="Jebb D."/>
            <person name="Huang Z."/>
            <person name="Pippel M."/>
            <person name="Hughes G.M."/>
            <person name="Lavrichenko K."/>
            <person name="Devanna P."/>
            <person name="Winkler S."/>
            <person name="Jermiin L.S."/>
            <person name="Skirmuntt E.C."/>
            <person name="Katzourakis A."/>
            <person name="Burkitt-Gray L."/>
            <person name="Ray D.A."/>
            <person name="Sullivan K.A.M."/>
            <person name="Roscito J.G."/>
            <person name="Kirilenko B.M."/>
            <person name="Davalos L.M."/>
            <person name="Corthals A.P."/>
            <person name="Power M.L."/>
            <person name="Jones G."/>
            <person name="Ransome R.D."/>
            <person name="Dechmann D.K.N."/>
            <person name="Locatelli A.G."/>
            <person name="Puechmaille S.J."/>
            <person name="Fedrigo O."/>
            <person name="Jarvis E.D."/>
            <person name="Hiller M."/>
            <person name="Vernes S.C."/>
            <person name="Myers E.W."/>
            <person name="Teeling E.C."/>
        </authorList>
    </citation>
    <scope>NUCLEOTIDE SEQUENCE [LARGE SCALE GENOMIC DNA]</scope>
    <source>
        <strain evidence="2">MMolMol1</strain>
        <tissue evidence="2">Muscle</tissue>
    </source>
</reference>
<feature type="region of interest" description="Disordered" evidence="1">
    <location>
        <begin position="146"/>
        <end position="169"/>
    </location>
</feature>